<comment type="caution">
    <text evidence="1">The sequence shown here is derived from an EMBL/GenBank/DDBJ whole genome shotgun (WGS) entry which is preliminary data.</text>
</comment>
<protein>
    <submittedName>
        <fullName evidence="1">Uncharacterized protein</fullName>
    </submittedName>
</protein>
<dbReference type="InterPro" id="IPR008922">
    <property type="entry name" value="Di-copper_centre_dom_sf"/>
</dbReference>
<organism evidence="1 2">
    <name type="scientific">Diplodia seriata</name>
    <dbReference type="NCBI Taxonomy" id="420778"/>
    <lineage>
        <taxon>Eukaryota</taxon>
        <taxon>Fungi</taxon>
        <taxon>Dikarya</taxon>
        <taxon>Ascomycota</taxon>
        <taxon>Pezizomycotina</taxon>
        <taxon>Dothideomycetes</taxon>
        <taxon>Dothideomycetes incertae sedis</taxon>
        <taxon>Botryosphaeriales</taxon>
        <taxon>Botryosphaeriaceae</taxon>
        <taxon>Diplodia</taxon>
    </lineage>
</organism>
<dbReference type="Proteomes" id="UP001430584">
    <property type="component" value="Unassembled WGS sequence"/>
</dbReference>
<dbReference type="EMBL" id="JAJVCZ030000005">
    <property type="protein sequence ID" value="KAL0259595.1"/>
    <property type="molecule type" value="Genomic_DNA"/>
</dbReference>
<accession>A0ABR3CG46</accession>
<evidence type="ECO:0000313" key="1">
    <source>
        <dbReference type="EMBL" id="KAL0259595.1"/>
    </source>
</evidence>
<gene>
    <name evidence="1" type="ORF">SLS55_005332</name>
</gene>
<name>A0ABR3CG46_9PEZI</name>
<keyword evidence="2" id="KW-1185">Reference proteome</keyword>
<dbReference type="Gene3D" id="1.10.1280.10">
    <property type="entry name" value="Di-copper center containing domain from catechol oxidase"/>
    <property type="match status" value="1"/>
</dbReference>
<reference evidence="1 2" key="1">
    <citation type="submission" date="2024-02" db="EMBL/GenBank/DDBJ databases">
        <title>De novo assembly and annotation of 12 fungi associated with fruit tree decline syndrome in Ontario, Canada.</title>
        <authorList>
            <person name="Sulman M."/>
            <person name="Ellouze W."/>
            <person name="Ilyukhin E."/>
        </authorList>
    </citation>
    <scope>NUCLEOTIDE SEQUENCE [LARGE SCALE GENOMIC DNA]</scope>
    <source>
        <strain evidence="1 2">FDS-637</strain>
    </source>
</reference>
<sequence length="72" mass="8155">MVIRPVRRTLSDHEKKSYISAVKCLQAKSPRTSSYFSGARTRYDDFVAAHINATDYVHFVVCTSFRSHNAGC</sequence>
<dbReference type="RefSeq" id="XP_066632624.1">
    <property type="nucleotide sequence ID" value="XM_066776782.1"/>
</dbReference>
<dbReference type="GeneID" id="92009417"/>
<evidence type="ECO:0000313" key="2">
    <source>
        <dbReference type="Proteomes" id="UP001430584"/>
    </source>
</evidence>
<dbReference type="SUPFAM" id="SSF48056">
    <property type="entry name" value="Di-copper centre-containing domain"/>
    <property type="match status" value="1"/>
</dbReference>
<proteinExistence type="predicted"/>